<dbReference type="InterPro" id="IPR017441">
    <property type="entry name" value="Protein_kinase_ATP_BS"/>
</dbReference>
<dbReference type="PROSITE" id="PS00108">
    <property type="entry name" value="PROTEIN_KINASE_ST"/>
    <property type="match status" value="1"/>
</dbReference>
<comment type="caution">
    <text evidence="5">The sequence shown here is derived from an EMBL/GenBank/DDBJ whole genome shotgun (WGS) entry which is preliminary data.</text>
</comment>
<feature type="domain" description="Protein kinase" evidence="4">
    <location>
        <begin position="58"/>
        <end position="321"/>
    </location>
</feature>
<dbReference type="PROSITE" id="PS50011">
    <property type="entry name" value="PROTEIN_KINASE_DOM"/>
    <property type="match status" value="1"/>
</dbReference>
<keyword evidence="1 3" id="KW-0547">Nucleotide-binding</keyword>
<gene>
    <name evidence="5" type="ORF">ECRASSUSDP1_LOCUS4141</name>
</gene>
<feature type="binding site" evidence="3">
    <location>
        <position position="88"/>
    </location>
    <ligand>
        <name>ATP</name>
        <dbReference type="ChEBI" id="CHEBI:30616"/>
    </ligand>
</feature>
<dbReference type="PROSITE" id="PS00107">
    <property type="entry name" value="PROTEIN_KINASE_ATP"/>
    <property type="match status" value="1"/>
</dbReference>
<keyword evidence="2 3" id="KW-0067">ATP-binding</keyword>
<keyword evidence="6" id="KW-1185">Reference proteome</keyword>
<dbReference type="PANTHER" id="PTHR24347">
    <property type="entry name" value="SERINE/THREONINE-PROTEIN KINASE"/>
    <property type="match status" value="1"/>
</dbReference>
<dbReference type="Gene3D" id="3.30.200.20">
    <property type="entry name" value="Phosphorylase Kinase, domain 1"/>
    <property type="match status" value="1"/>
</dbReference>
<dbReference type="AlphaFoldDB" id="A0AAD1UCW3"/>
<dbReference type="GO" id="GO:0005524">
    <property type="term" value="F:ATP binding"/>
    <property type="evidence" value="ECO:0007669"/>
    <property type="project" value="UniProtKB-UniRule"/>
</dbReference>
<dbReference type="InterPro" id="IPR008271">
    <property type="entry name" value="Ser/Thr_kinase_AS"/>
</dbReference>
<dbReference type="Pfam" id="PF00069">
    <property type="entry name" value="Pkinase"/>
    <property type="match status" value="1"/>
</dbReference>
<proteinExistence type="predicted"/>
<organism evidence="5 6">
    <name type="scientific">Euplotes crassus</name>
    <dbReference type="NCBI Taxonomy" id="5936"/>
    <lineage>
        <taxon>Eukaryota</taxon>
        <taxon>Sar</taxon>
        <taxon>Alveolata</taxon>
        <taxon>Ciliophora</taxon>
        <taxon>Intramacronucleata</taxon>
        <taxon>Spirotrichea</taxon>
        <taxon>Hypotrichia</taxon>
        <taxon>Euplotida</taxon>
        <taxon>Euplotidae</taxon>
        <taxon>Moneuplotes</taxon>
    </lineage>
</organism>
<evidence type="ECO:0000256" key="1">
    <source>
        <dbReference type="ARBA" id="ARBA00022741"/>
    </source>
</evidence>
<dbReference type="EMBL" id="CAMPGE010003970">
    <property type="protein sequence ID" value="CAI2362813.1"/>
    <property type="molecule type" value="Genomic_DNA"/>
</dbReference>
<dbReference type="Gene3D" id="1.10.238.10">
    <property type="entry name" value="EF-hand"/>
    <property type="match status" value="2"/>
</dbReference>
<dbReference type="Gene3D" id="1.10.510.10">
    <property type="entry name" value="Transferase(Phosphotransferase) domain 1"/>
    <property type="match status" value="1"/>
</dbReference>
<evidence type="ECO:0000313" key="5">
    <source>
        <dbReference type="EMBL" id="CAI2362813.1"/>
    </source>
</evidence>
<name>A0AAD1UCW3_EUPCR</name>
<dbReference type="GO" id="GO:0004672">
    <property type="term" value="F:protein kinase activity"/>
    <property type="evidence" value="ECO:0007669"/>
    <property type="project" value="InterPro"/>
</dbReference>
<accession>A0AAD1UCW3</accession>
<dbReference type="InterPro" id="IPR000719">
    <property type="entry name" value="Prot_kinase_dom"/>
</dbReference>
<sequence length="526" mass="61693">MGCNGSSAKKDLKMKALMYKEKRKGHDPNSQLIMNAYHFPLLENQFVMKASTHVFDPYEVMERLGKGGFATVRLAKYKGINEYMFAMKSMRKVVDEVDMTSSIINELNLLNKLDHPNIANFNEAYQEDEYIHAILEFSPGKSLAQLYSELKEPLPLIDTLKIFYQIFKTAAYLMKKKIIHRDYKPPNIMVEKTQNSDYFGYQIQLIDFGFSRTYQDSLNDKMVMGSPHYVAPESLNQEYSYSADVWSIGIMLYFSICFRYPFEDTDEEELFRKIQEQELSFHPKETWDTVPEELKDLVKMMLEKDPMKRIHIKDIPVHPAFKQIHEIEDSVTITEENRDKLSRYFTRLNAMERKFLKYSTKFLCPSAKTEYCEKFTLLDKNNTGTLNFFPDSPKTNYMESDTSKGNSDSLEVSKESQKYYKVTYSDYLAAIIHHDVICGEVNVELLFHTLNPAYMTDIVMKNEMRDALFLGNNNKKEEKMFDKLKCKTRSGKEVISKEWVMDYYDKIYKKLDRDPDESESSDEEST</sequence>
<dbReference type="SUPFAM" id="SSF56112">
    <property type="entry name" value="Protein kinase-like (PK-like)"/>
    <property type="match status" value="1"/>
</dbReference>
<reference evidence="5" key="1">
    <citation type="submission" date="2023-07" db="EMBL/GenBank/DDBJ databases">
        <authorList>
            <consortium name="AG Swart"/>
            <person name="Singh M."/>
            <person name="Singh A."/>
            <person name="Seah K."/>
            <person name="Emmerich C."/>
        </authorList>
    </citation>
    <scope>NUCLEOTIDE SEQUENCE</scope>
    <source>
        <strain evidence="5">DP1</strain>
    </source>
</reference>
<evidence type="ECO:0000256" key="2">
    <source>
        <dbReference type="ARBA" id="ARBA00022840"/>
    </source>
</evidence>
<dbReference type="InterPro" id="IPR011009">
    <property type="entry name" value="Kinase-like_dom_sf"/>
</dbReference>
<evidence type="ECO:0000259" key="4">
    <source>
        <dbReference type="PROSITE" id="PS50011"/>
    </source>
</evidence>
<evidence type="ECO:0000256" key="3">
    <source>
        <dbReference type="PROSITE-ProRule" id="PRU10141"/>
    </source>
</evidence>
<evidence type="ECO:0000313" key="6">
    <source>
        <dbReference type="Proteomes" id="UP001295684"/>
    </source>
</evidence>
<protein>
    <recommendedName>
        <fullName evidence="4">Protein kinase domain-containing protein</fullName>
    </recommendedName>
</protein>
<dbReference type="Proteomes" id="UP001295684">
    <property type="component" value="Unassembled WGS sequence"/>
</dbReference>